<reference evidence="1 2" key="1">
    <citation type="journal article" date="2018" name="Science">
        <title>The opium poppy genome and morphinan production.</title>
        <authorList>
            <person name="Guo L."/>
            <person name="Winzer T."/>
            <person name="Yang X."/>
            <person name="Li Y."/>
            <person name="Ning Z."/>
            <person name="He Z."/>
            <person name="Teodor R."/>
            <person name="Lu Y."/>
            <person name="Bowser T.A."/>
            <person name="Graham I.A."/>
            <person name="Ye K."/>
        </authorList>
    </citation>
    <scope>NUCLEOTIDE SEQUENCE [LARGE SCALE GENOMIC DNA]</scope>
    <source>
        <strain evidence="2">cv. HN1</strain>
        <tissue evidence="1">Leaves</tissue>
    </source>
</reference>
<evidence type="ECO:0000313" key="1">
    <source>
        <dbReference type="EMBL" id="RZC56349.1"/>
    </source>
</evidence>
<dbReference type="STRING" id="3469.A0A4Y7J9F5"/>
<dbReference type="InterPro" id="IPR014718">
    <property type="entry name" value="GH-type_carb-bd"/>
</dbReference>
<dbReference type="Gramene" id="RZC56349">
    <property type="protein sequence ID" value="RZC56349"/>
    <property type="gene ID" value="C5167_015193"/>
</dbReference>
<dbReference type="GO" id="GO:0030246">
    <property type="term" value="F:carbohydrate binding"/>
    <property type="evidence" value="ECO:0007669"/>
    <property type="project" value="InterPro"/>
</dbReference>
<dbReference type="Proteomes" id="UP000316621">
    <property type="component" value="Chromosome 3"/>
</dbReference>
<gene>
    <name evidence="1" type="ORF">C5167_015193</name>
</gene>
<keyword evidence="2" id="KW-1185">Reference proteome</keyword>
<accession>A0A4Y7J9F5</accession>
<evidence type="ECO:0000313" key="2">
    <source>
        <dbReference type="Proteomes" id="UP000316621"/>
    </source>
</evidence>
<dbReference type="AlphaFoldDB" id="A0A4Y7J9F5"/>
<organism evidence="1 2">
    <name type="scientific">Papaver somniferum</name>
    <name type="common">Opium poppy</name>
    <dbReference type="NCBI Taxonomy" id="3469"/>
    <lineage>
        <taxon>Eukaryota</taxon>
        <taxon>Viridiplantae</taxon>
        <taxon>Streptophyta</taxon>
        <taxon>Embryophyta</taxon>
        <taxon>Tracheophyta</taxon>
        <taxon>Spermatophyta</taxon>
        <taxon>Magnoliopsida</taxon>
        <taxon>Ranunculales</taxon>
        <taxon>Papaveraceae</taxon>
        <taxon>Papaveroideae</taxon>
        <taxon>Papaver</taxon>
    </lineage>
</organism>
<dbReference type="EMBL" id="CM010717">
    <property type="protein sequence ID" value="RZC56349.1"/>
    <property type="molecule type" value="Genomic_DNA"/>
</dbReference>
<protein>
    <submittedName>
        <fullName evidence="1">Uncharacterized protein</fullName>
    </submittedName>
</protein>
<name>A0A4Y7J9F5_PAPSO</name>
<proteinExistence type="predicted"/>
<dbReference type="Gene3D" id="2.70.98.10">
    <property type="match status" value="1"/>
</dbReference>
<sequence>MIFSQTMQERKSESHPLGDVLLRADYNVKEYVNSPWANVVAVDLAFVDKCQGKYTKTAREVDRVYLSTPTKIAIIDHEKRRTFVLRKESMPDAVGTIGSLEEKTRRWWRLKLIMVIPGSGADEECFGLLQSKNEVATVIRMESTYRALIVSGNAKHQIITNCHFVLPSITEVKIQVTNHLYLFLFFCFPFSF</sequence>